<dbReference type="Gene3D" id="3.60.40.10">
    <property type="entry name" value="PPM-type phosphatase domain"/>
    <property type="match status" value="1"/>
</dbReference>
<dbReference type="Pfam" id="PF00481">
    <property type="entry name" value="PP2C"/>
    <property type="match status" value="1"/>
</dbReference>
<sequence>MSTPVTRSPLLRPQQAPRFFGAGLTHAGRVREENEDSILTDPDGVLWAVADGMGGYGHGALAADIVIDEVSRVGAQALPSAALRAALERANAQILMRARQDRTGPMGATTVAMMIQGSVAHVAWAGDCRAYLMRGGQLRLLTRDHSVVQEMVDEGLLSDSDRNRHPQSHVVTRAVGYEPQLEVDTTATPLVHGDRMILCSDGLTACLGEHDIAGITRTAQDPRHLCTLLVTAALNDGAPDNVSVIGVFASEA</sequence>
<dbReference type="InterPro" id="IPR001932">
    <property type="entry name" value="PPM-type_phosphatase-like_dom"/>
</dbReference>
<gene>
    <name evidence="2" type="ORF">RISW2_19390</name>
</gene>
<dbReference type="InterPro" id="IPR036457">
    <property type="entry name" value="PPM-type-like_dom_sf"/>
</dbReference>
<proteinExistence type="predicted"/>
<dbReference type="InterPro" id="IPR015655">
    <property type="entry name" value="PP2C"/>
</dbReference>
<dbReference type="Proteomes" id="UP000023430">
    <property type="component" value="Unassembled WGS sequence"/>
</dbReference>
<dbReference type="eggNOG" id="COG0631">
    <property type="taxonomic scope" value="Bacteria"/>
</dbReference>
<evidence type="ECO:0000313" key="3">
    <source>
        <dbReference type="Proteomes" id="UP000023430"/>
    </source>
</evidence>
<dbReference type="PROSITE" id="PS51746">
    <property type="entry name" value="PPM_2"/>
    <property type="match status" value="1"/>
</dbReference>
<comment type="caution">
    <text evidence="2">The sequence shown here is derived from an EMBL/GenBank/DDBJ whole genome shotgun (WGS) entry which is preliminary data.</text>
</comment>
<evidence type="ECO:0000259" key="1">
    <source>
        <dbReference type="PROSITE" id="PS51746"/>
    </source>
</evidence>
<dbReference type="SMART" id="SM00331">
    <property type="entry name" value="PP2C_SIG"/>
    <property type="match status" value="1"/>
</dbReference>
<keyword evidence="3" id="KW-1185">Reference proteome</keyword>
<dbReference type="AlphaFoldDB" id="X7F3R7"/>
<accession>X7F3R7</accession>
<dbReference type="RefSeq" id="WP_043774906.1">
    <property type="nucleotide sequence ID" value="NZ_JAME01000058.1"/>
</dbReference>
<dbReference type="GO" id="GO:0004722">
    <property type="term" value="F:protein serine/threonine phosphatase activity"/>
    <property type="evidence" value="ECO:0007669"/>
    <property type="project" value="InterPro"/>
</dbReference>
<evidence type="ECO:0000313" key="2">
    <source>
        <dbReference type="EMBL" id="ETX26751.1"/>
    </source>
</evidence>
<dbReference type="STRING" id="1449351.RISW2_19390"/>
<dbReference type="SMART" id="SM00332">
    <property type="entry name" value="PP2Cc"/>
    <property type="match status" value="1"/>
</dbReference>
<dbReference type="SUPFAM" id="SSF81606">
    <property type="entry name" value="PP2C-like"/>
    <property type="match status" value="1"/>
</dbReference>
<protein>
    <submittedName>
        <fullName evidence="2">Protein phosphatase</fullName>
    </submittedName>
</protein>
<dbReference type="PANTHER" id="PTHR13832:SF827">
    <property type="entry name" value="PROTEIN PHOSPHATASE 1L"/>
    <property type="match status" value="1"/>
</dbReference>
<name>X7F3R7_9RHOB</name>
<feature type="domain" description="PPM-type phosphatase" evidence="1">
    <location>
        <begin position="21"/>
        <end position="249"/>
    </location>
</feature>
<dbReference type="PANTHER" id="PTHR13832">
    <property type="entry name" value="PROTEIN PHOSPHATASE 2C"/>
    <property type="match status" value="1"/>
</dbReference>
<dbReference type="CDD" id="cd00143">
    <property type="entry name" value="PP2Cc"/>
    <property type="match status" value="1"/>
</dbReference>
<reference evidence="2 3" key="1">
    <citation type="submission" date="2014-01" db="EMBL/GenBank/DDBJ databases">
        <title>Roseivivax isoporae LMG 25204 Genome Sequencing.</title>
        <authorList>
            <person name="Lai Q."/>
            <person name="Li G."/>
            <person name="Shao Z."/>
        </authorList>
    </citation>
    <scope>NUCLEOTIDE SEQUENCE [LARGE SCALE GENOMIC DNA]</scope>
    <source>
        <strain evidence="2 3">LMG 25204</strain>
    </source>
</reference>
<dbReference type="EMBL" id="JAME01000058">
    <property type="protein sequence ID" value="ETX26751.1"/>
    <property type="molecule type" value="Genomic_DNA"/>
</dbReference>
<dbReference type="OrthoDB" id="9801841at2"/>
<organism evidence="2 3">
    <name type="scientific">Roseivivax isoporae LMG 25204</name>
    <dbReference type="NCBI Taxonomy" id="1449351"/>
    <lineage>
        <taxon>Bacteria</taxon>
        <taxon>Pseudomonadati</taxon>
        <taxon>Pseudomonadota</taxon>
        <taxon>Alphaproteobacteria</taxon>
        <taxon>Rhodobacterales</taxon>
        <taxon>Roseobacteraceae</taxon>
        <taxon>Roseivivax</taxon>
    </lineage>
</organism>